<accession>A0A0G1BBU4</accession>
<dbReference type="Proteomes" id="UP000034785">
    <property type="component" value="Unassembled WGS sequence"/>
</dbReference>
<proteinExistence type="predicted"/>
<name>A0A0G1BBU4_9BACT</name>
<dbReference type="EMBL" id="LCEJ01000017">
    <property type="protein sequence ID" value="KKS70649.1"/>
    <property type="molecule type" value="Genomic_DNA"/>
</dbReference>
<sequence>MGESHRANFIRFQEYIKESFRIDKISYASLGPGQIFTHQFLEDFASLSLDMTFVDPIVSEIIYPVVAQILNYSVIDTGLYPGWQKRDEALKFFNCWYVPIKKGVIAQELKKKDGRRIFHPVKYQFPLEDII</sequence>
<evidence type="ECO:0000313" key="2">
    <source>
        <dbReference type="Proteomes" id="UP000034785"/>
    </source>
</evidence>
<organism evidence="1 2">
    <name type="scientific">Candidatus Daviesbacteria bacterium GW2011_GWA2_42_7</name>
    <dbReference type="NCBI Taxonomy" id="1618425"/>
    <lineage>
        <taxon>Bacteria</taxon>
        <taxon>Candidatus Daviesiibacteriota</taxon>
    </lineage>
</organism>
<comment type="caution">
    <text evidence="1">The sequence shown here is derived from an EMBL/GenBank/DDBJ whole genome shotgun (WGS) entry which is preliminary data.</text>
</comment>
<evidence type="ECO:0000313" key="1">
    <source>
        <dbReference type="EMBL" id="KKS70649.1"/>
    </source>
</evidence>
<dbReference type="AlphaFoldDB" id="A0A0G1BBU4"/>
<protein>
    <submittedName>
        <fullName evidence="1">Uncharacterized protein</fullName>
    </submittedName>
</protein>
<gene>
    <name evidence="1" type="ORF">UV41_C0017G0003</name>
</gene>
<reference evidence="1 2" key="1">
    <citation type="journal article" date="2015" name="Nature">
        <title>rRNA introns, odd ribosomes, and small enigmatic genomes across a large radiation of phyla.</title>
        <authorList>
            <person name="Brown C.T."/>
            <person name="Hug L.A."/>
            <person name="Thomas B.C."/>
            <person name="Sharon I."/>
            <person name="Castelle C.J."/>
            <person name="Singh A."/>
            <person name="Wilkins M.J."/>
            <person name="Williams K.H."/>
            <person name="Banfield J.F."/>
        </authorList>
    </citation>
    <scope>NUCLEOTIDE SEQUENCE [LARGE SCALE GENOMIC DNA]</scope>
</reference>